<evidence type="ECO:0000256" key="13">
    <source>
        <dbReference type="ARBA" id="ARBA00023136"/>
    </source>
</evidence>
<comment type="catalytic activity">
    <reaction evidence="18 19">
        <text>alpha-ribazole 5'-phosphate + adenosylcob(III)inamide-GDP = adenosylcob(III)alamin 5'-phosphate + GMP + H(+)</text>
        <dbReference type="Rhea" id="RHEA:23560"/>
        <dbReference type="ChEBI" id="CHEBI:15378"/>
        <dbReference type="ChEBI" id="CHEBI:57918"/>
        <dbReference type="ChEBI" id="CHEBI:58115"/>
        <dbReference type="ChEBI" id="CHEBI:60487"/>
        <dbReference type="ChEBI" id="CHEBI:60493"/>
        <dbReference type="EC" id="2.7.8.26"/>
    </reaction>
</comment>
<comment type="function">
    <text evidence="14 19">Joins adenosylcobinamide-GDP and alpha-ribazole to generate adenosylcobalamin (Ado-cobalamin). Also synthesizes adenosylcobalamin 5'-phosphate from adenosylcobinamide-GDP and alpha-ribazole 5'-phosphate.</text>
</comment>
<comment type="subcellular location">
    <subcellularLocation>
        <location evidence="2 19">Cell membrane</location>
        <topology evidence="2 19">Multi-pass membrane protein</topology>
    </subcellularLocation>
</comment>
<dbReference type="PANTHER" id="PTHR34148:SF1">
    <property type="entry name" value="ADENOSYLCOBINAMIDE-GDP RIBAZOLETRANSFERASE"/>
    <property type="match status" value="1"/>
</dbReference>
<comment type="pathway">
    <text evidence="3 19">Cofactor biosynthesis; adenosylcobalamin biosynthesis; adenosylcobalamin from cob(II)yrinate a,c-diamide: step 7/7.</text>
</comment>
<evidence type="ECO:0000256" key="9">
    <source>
        <dbReference type="ARBA" id="ARBA00022679"/>
    </source>
</evidence>
<keyword evidence="9 19" id="KW-0808">Transferase</keyword>
<keyword evidence="22" id="KW-1185">Reference proteome</keyword>
<evidence type="ECO:0000256" key="3">
    <source>
        <dbReference type="ARBA" id="ARBA00004663"/>
    </source>
</evidence>
<dbReference type="HAMAP" id="MF_00719">
    <property type="entry name" value="CobS"/>
    <property type="match status" value="1"/>
</dbReference>
<evidence type="ECO:0000256" key="1">
    <source>
        <dbReference type="ARBA" id="ARBA00001946"/>
    </source>
</evidence>
<evidence type="ECO:0000256" key="14">
    <source>
        <dbReference type="ARBA" id="ARBA00025228"/>
    </source>
</evidence>
<evidence type="ECO:0000256" key="16">
    <source>
        <dbReference type="ARBA" id="ARBA00032853"/>
    </source>
</evidence>
<evidence type="ECO:0000256" key="4">
    <source>
        <dbReference type="ARBA" id="ARBA00010561"/>
    </source>
</evidence>
<evidence type="ECO:0000256" key="12">
    <source>
        <dbReference type="ARBA" id="ARBA00022989"/>
    </source>
</evidence>
<evidence type="ECO:0000256" key="15">
    <source>
        <dbReference type="ARBA" id="ARBA00032605"/>
    </source>
</evidence>
<keyword evidence="12 19" id="KW-1133">Transmembrane helix</keyword>
<evidence type="ECO:0000256" key="5">
    <source>
        <dbReference type="ARBA" id="ARBA00013200"/>
    </source>
</evidence>
<evidence type="ECO:0000256" key="10">
    <source>
        <dbReference type="ARBA" id="ARBA00022692"/>
    </source>
</evidence>
<dbReference type="EMBL" id="CP118246">
    <property type="protein sequence ID" value="WDR02794.1"/>
    <property type="molecule type" value="Genomic_DNA"/>
</dbReference>
<evidence type="ECO:0000313" key="21">
    <source>
        <dbReference type="EMBL" id="WDR02794.1"/>
    </source>
</evidence>
<evidence type="ECO:0000256" key="17">
    <source>
        <dbReference type="ARBA" id="ARBA00048623"/>
    </source>
</evidence>
<sequence>MSAEHQGSPPITETREPTVPLDAPPVPGLKADVLMALRFFSRLPTGEAAHEVPNLNRIALALPFASLLIGAGPVALLLLASWLGLPTYFGAALAAGAMVIVTGAMAEDAIADSADGLFGGTTAARRLEIMKDSRHGTYGVASLCLFLILRVAALGSILLVNPLSAVGLWLGATVMARSSALWLAATAAPVRENGASATAGLLLKRNFFVGAGFSLLIGFVLVAPFAGLLGFGLGLALALATVAGWSALCVRLVGGQTGDLVGALVALAEIGLLAGFLAGV</sequence>
<reference evidence="21 22" key="1">
    <citation type="submission" date="2023-02" db="EMBL/GenBank/DDBJ databases">
        <title>Devosia algicola sp. nov., isolated from the phycosphere of marine algae.</title>
        <authorList>
            <person name="Kim J.M."/>
            <person name="Lee J.K."/>
            <person name="Choi B.J."/>
            <person name="Bayburt H."/>
            <person name="Jeon C.O."/>
        </authorList>
    </citation>
    <scope>NUCLEOTIDE SEQUENCE [LARGE SCALE GENOMIC DNA]</scope>
    <source>
        <strain evidence="21 22">G20-9</strain>
    </source>
</reference>
<protein>
    <recommendedName>
        <fullName evidence="6 19">Adenosylcobinamide-GDP ribazoletransferase</fullName>
        <ecNumber evidence="5 19">2.7.8.26</ecNumber>
    </recommendedName>
    <alternativeName>
        <fullName evidence="16 19">Cobalamin synthase</fullName>
    </alternativeName>
    <alternativeName>
        <fullName evidence="15 19">Cobalamin-5'-phosphate synthase</fullName>
    </alternativeName>
</protein>
<proteinExistence type="inferred from homology"/>
<evidence type="ECO:0000256" key="6">
    <source>
        <dbReference type="ARBA" id="ARBA00015850"/>
    </source>
</evidence>
<dbReference type="Pfam" id="PF02654">
    <property type="entry name" value="CobS"/>
    <property type="match status" value="1"/>
</dbReference>
<keyword evidence="13 19" id="KW-0472">Membrane</keyword>
<dbReference type="InterPro" id="IPR003805">
    <property type="entry name" value="CobS"/>
</dbReference>
<comment type="similarity">
    <text evidence="4 19">Belongs to the CobS family.</text>
</comment>
<feature type="transmembrane region" description="Helical" evidence="19">
    <location>
        <begin position="231"/>
        <end position="253"/>
    </location>
</feature>
<evidence type="ECO:0000256" key="19">
    <source>
        <dbReference type="HAMAP-Rule" id="MF_00719"/>
    </source>
</evidence>
<evidence type="ECO:0000256" key="18">
    <source>
        <dbReference type="ARBA" id="ARBA00049504"/>
    </source>
</evidence>
<feature type="transmembrane region" description="Helical" evidence="19">
    <location>
        <begin position="166"/>
        <end position="185"/>
    </location>
</feature>
<feature type="transmembrane region" description="Helical" evidence="19">
    <location>
        <begin position="260"/>
        <end position="279"/>
    </location>
</feature>
<keyword evidence="11 19" id="KW-0460">Magnesium</keyword>
<keyword evidence="10 19" id="KW-0812">Transmembrane</keyword>
<dbReference type="PANTHER" id="PTHR34148">
    <property type="entry name" value="ADENOSYLCOBINAMIDE-GDP RIBAZOLETRANSFERASE"/>
    <property type="match status" value="1"/>
</dbReference>
<evidence type="ECO:0000256" key="2">
    <source>
        <dbReference type="ARBA" id="ARBA00004651"/>
    </source>
</evidence>
<evidence type="ECO:0000256" key="20">
    <source>
        <dbReference type="SAM" id="MobiDB-lite"/>
    </source>
</evidence>
<dbReference type="EC" id="2.7.8.26" evidence="5 19"/>
<feature type="transmembrane region" description="Helical" evidence="19">
    <location>
        <begin position="88"/>
        <end position="106"/>
    </location>
</feature>
<keyword evidence="8 19" id="KW-0169">Cobalamin biosynthesis</keyword>
<evidence type="ECO:0000313" key="22">
    <source>
        <dbReference type="Proteomes" id="UP001220530"/>
    </source>
</evidence>
<dbReference type="RefSeq" id="WP_282219196.1">
    <property type="nucleotide sequence ID" value="NZ_CP118246.1"/>
</dbReference>
<dbReference type="Proteomes" id="UP001220530">
    <property type="component" value="Chromosome"/>
</dbReference>
<feature type="transmembrane region" description="Helical" evidence="19">
    <location>
        <begin position="136"/>
        <end position="160"/>
    </location>
</feature>
<keyword evidence="7 19" id="KW-1003">Cell membrane</keyword>
<evidence type="ECO:0000256" key="11">
    <source>
        <dbReference type="ARBA" id="ARBA00022842"/>
    </source>
</evidence>
<accession>A0ABY7YNI3</accession>
<comment type="cofactor">
    <cofactor evidence="1 19">
        <name>Mg(2+)</name>
        <dbReference type="ChEBI" id="CHEBI:18420"/>
    </cofactor>
</comment>
<gene>
    <name evidence="19" type="primary">cobS</name>
    <name evidence="21" type="ORF">PSQ19_00710</name>
</gene>
<evidence type="ECO:0000256" key="8">
    <source>
        <dbReference type="ARBA" id="ARBA00022573"/>
    </source>
</evidence>
<name>A0ABY7YNI3_9HYPH</name>
<comment type="catalytic activity">
    <reaction evidence="17 19">
        <text>alpha-ribazole + adenosylcob(III)inamide-GDP = adenosylcob(III)alamin + GMP + H(+)</text>
        <dbReference type="Rhea" id="RHEA:16049"/>
        <dbReference type="ChEBI" id="CHEBI:10329"/>
        <dbReference type="ChEBI" id="CHEBI:15378"/>
        <dbReference type="ChEBI" id="CHEBI:18408"/>
        <dbReference type="ChEBI" id="CHEBI:58115"/>
        <dbReference type="ChEBI" id="CHEBI:60487"/>
        <dbReference type="EC" id="2.7.8.26"/>
    </reaction>
</comment>
<feature type="transmembrane region" description="Helical" evidence="19">
    <location>
        <begin position="58"/>
        <end position="82"/>
    </location>
</feature>
<feature type="transmembrane region" description="Helical" evidence="19">
    <location>
        <begin position="206"/>
        <end position="225"/>
    </location>
</feature>
<feature type="region of interest" description="Disordered" evidence="20">
    <location>
        <begin position="1"/>
        <end position="23"/>
    </location>
</feature>
<evidence type="ECO:0000256" key="7">
    <source>
        <dbReference type="ARBA" id="ARBA00022475"/>
    </source>
</evidence>
<organism evidence="21 22">
    <name type="scientific">Devosia algicola</name>
    <dbReference type="NCBI Taxonomy" id="3026418"/>
    <lineage>
        <taxon>Bacteria</taxon>
        <taxon>Pseudomonadati</taxon>
        <taxon>Pseudomonadota</taxon>
        <taxon>Alphaproteobacteria</taxon>
        <taxon>Hyphomicrobiales</taxon>
        <taxon>Devosiaceae</taxon>
        <taxon>Devosia</taxon>
    </lineage>
</organism>